<dbReference type="InterPro" id="IPR040676">
    <property type="entry name" value="DUF5641"/>
</dbReference>
<dbReference type="InterPro" id="IPR036397">
    <property type="entry name" value="RNaseH_sf"/>
</dbReference>
<dbReference type="PANTHER" id="PTHR47331">
    <property type="entry name" value="PHD-TYPE DOMAIN-CONTAINING PROTEIN"/>
    <property type="match status" value="1"/>
</dbReference>
<dbReference type="Pfam" id="PF18701">
    <property type="entry name" value="DUF5641"/>
    <property type="match status" value="1"/>
</dbReference>
<dbReference type="RefSeq" id="XP_014676964.1">
    <property type="nucleotide sequence ID" value="XM_014821478.1"/>
</dbReference>
<evidence type="ECO:0000256" key="1">
    <source>
        <dbReference type="SAM" id="Coils"/>
    </source>
</evidence>
<feature type="coiled-coil region" evidence="1">
    <location>
        <begin position="624"/>
        <end position="689"/>
    </location>
</feature>
<sequence length="697" mass="77475">MRIECREIIQLVDSQTVLGMLNKTSQRFSPYMGRRVGEIQAASKVGENGQLIEWAWIEGKLNIADWITRGKEPDQLAGSGEWVNGPEFLSQPVNTWPISRCSPRDLPKEAEERVSVMMTSVAGKTGAPRQNANGVPTRDELEKARVYWIRQCQLDIKDELEASVQPGSGGRYRRLGPVLDQWGMWVVGERVKHHVEFTSSKELPPILPSRHRFSVLAMEEAHGAGHGGVTTTLAKFRRRYWITQGGKLAKNVRGRCVVCRKTDKRHVQQVMGPLPEGLLKPAPVWAHMGLDLFGPFRIRGTVNKRTTGKAYGVLFVCLLSKAVHLELIDGYSTSSFLMGLRRFAAVRGWPQVIYSDGGTQLTSAAAEIEQVWEKLDAVELEEIGGKNGFSWRFGPGDSPWRQGTAERLIGWVKRTITLAVGDTRLNFSELLTVFYEAMQLVNQRPVGVKPRDDGEHEFLCPNDLLLGRASAQTPPGPYSVQGAAQDRLRLVQRTVDSFWSRWAKEVAPNLLVRRKWHHAQRDVKVGDLVLVADANAVRGSYHMAVVSGVTKGSDGRVRTCAVAYKNFPASEKLDAYGGAKYTAVRRAVQRLVVVLPVDEQGGTDWAGESLRLSRIGVTATEAWVADLRTNIRGVRKKLAEVKRAAEERRGQVEEAQRGIEVGALVISVKGKLQRELQAFRANAGNLDNQLNTETSVT</sequence>
<dbReference type="PROSITE" id="PS50994">
    <property type="entry name" value="INTEGRASE"/>
    <property type="match status" value="1"/>
</dbReference>
<protein>
    <submittedName>
        <fullName evidence="4">Uncharacterized protein LOC106816843</fullName>
    </submittedName>
</protein>
<dbReference type="Gene3D" id="3.30.420.10">
    <property type="entry name" value="Ribonuclease H-like superfamily/Ribonuclease H"/>
    <property type="match status" value="1"/>
</dbReference>
<dbReference type="InterPro" id="IPR012337">
    <property type="entry name" value="RNaseH-like_sf"/>
</dbReference>
<proteinExistence type="predicted"/>
<organism evidence="3 4">
    <name type="scientific">Priapulus caudatus</name>
    <name type="common">Priapulid worm</name>
    <dbReference type="NCBI Taxonomy" id="37621"/>
    <lineage>
        <taxon>Eukaryota</taxon>
        <taxon>Metazoa</taxon>
        <taxon>Ecdysozoa</taxon>
        <taxon>Scalidophora</taxon>
        <taxon>Priapulida</taxon>
        <taxon>Priapulimorpha</taxon>
        <taxon>Priapulimorphida</taxon>
        <taxon>Priapulidae</taxon>
        <taxon>Priapulus</taxon>
    </lineage>
</organism>
<keyword evidence="3" id="KW-1185">Reference proteome</keyword>
<dbReference type="InterPro" id="IPR001584">
    <property type="entry name" value="Integrase_cat-core"/>
</dbReference>
<dbReference type="Gene3D" id="1.10.340.70">
    <property type="match status" value="1"/>
</dbReference>
<evidence type="ECO:0000313" key="3">
    <source>
        <dbReference type="Proteomes" id="UP000695022"/>
    </source>
</evidence>
<evidence type="ECO:0000313" key="4">
    <source>
        <dbReference type="RefSeq" id="XP_014676964.1"/>
    </source>
</evidence>
<accession>A0ABM1EXP3</accession>
<evidence type="ECO:0000259" key="2">
    <source>
        <dbReference type="PROSITE" id="PS50994"/>
    </source>
</evidence>
<dbReference type="Pfam" id="PF17921">
    <property type="entry name" value="Integrase_H2C2"/>
    <property type="match status" value="1"/>
</dbReference>
<dbReference type="SUPFAM" id="SSF53098">
    <property type="entry name" value="Ribonuclease H-like"/>
    <property type="match status" value="1"/>
</dbReference>
<keyword evidence="1" id="KW-0175">Coiled coil</keyword>
<gene>
    <name evidence="4" type="primary">LOC106816843</name>
</gene>
<reference evidence="4" key="1">
    <citation type="submission" date="2025-08" db="UniProtKB">
        <authorList>
            <consortium name="RefSeq"/>
        </authorList>
    </citation>
    <scope>IDENTIFICATION</scope>
</reference>
<dbReference type="Proteomes" id="UP000695022">
    <property type="component" value="Unplaced"/>
</dbReference>
<dbReference type="InterPro" id="IPR041588">
    <property type="entry name" value="Integrase_H2C2"/>
</dbReference>
<dbReference type="GeneID" id="106816843"/>
<feature type="domain" description="Integrase catalytic" evidence="2">
    <location>
        <begin position="279"/>
        <end position="469"/>
    </location>
</feature>
<name>A0ABM1EXP3_PRICU</name>